<keyword evidence="1" id="KW-0812">Transmembrane</keyword>
<dbReference type="EMBL" id="MHWM01000028">
    <property type="protein sequence ID" value="OHB08265.1"/>
    <property type="molecule type" value="Genomic_DNA"/>
</dbReference>
<comment type="caution">
    <text evidence="2">The sequence shown here is derived from an EMBL/GenBank/DDBJ whole genome shotgun (WGS) entry which is preliminary data.</text>
</comment>
<feature type="transmembrane region" description="Helical" evidence="1">
    <location>
        <begin position="15"/>
        <end position="33"/>
    </location>
</feature>
<dbReference type="AlphaFoldDB" id="A0A1G2UFV1"/>
<feature type="transmembrane region" description="Helical" evidence="1">
    <location>
        <begin position="124"/>
        <end position="145"/>
    </location>
</feature>
<keyword evidence="1" id="KW-1133">Transmembrane helix</keyword>
<reference evidence="2 3" key="1">
    <citation type="journal article" date="2016" name="Nat. Commun.">
        <title>Thousands of microbial genomes shed light on interconnected biogeochemical processes in an aquifer system.</title>
        <authorList>
            <person name="Anantharaman K."/>
            <person name="Brown C.T."/>
            <person name="Hug L.A."/>
            <person name="Sharon I."/>
            <person name="Castelle C.J."/>
            <person name="Probst A.J."/>
            <person name="Thomas B.C."/>
            <person name="Singh A."/>
            <person name="Wilkins M.J."/>
            <person name="Karaoz U."/>
            <person name="Brodie E.L."/>
            <person name="Williams K.H."/>
            <person name="Hubbard S.S."/>
            <person name="Banfield J.F."/>
        </authorList>
    </citation>
    <scope>NUCLEOTIDE SEQUENCE [LARGE SCALE GENOMIC DNA]</scope>
</reference>
<proteinExistence type="predicted"/>
<dbReference type="Proteomes" id="UP000177096">
    <property type="component" value="Unassembled WGS sequence"/>
</dbReference>
<protein>
    <submittedName>
        <fullName evidence="2">Uncharacterized protein</fullName>
    </submittedName>
</protein>
<evidence type="ECO:0000256" key="1">
    <source>
        <dbReference type="SAM" id="Phobius"/>
    </source>
</evidence>
<name>A0A1G2UFV1_9BACT</name>
<organism evidence="2 3">
    <name type="scientific">Candidatus Zambryskibacteria bacterium RIFCSPLOWO2_02_FULL_39_14</name>
    <dbReference type="NCBI Taxonomy" id="1802769"/>
    <lineage>
        <taxon>Bacteria</taxon>
        <taxon>Candidatus Zambryskiibacteriota</taxon>
    </lineage>
</organism>
<accession>A0A1G2UFV1</accession>
<keyword evidence="1" id="KW-0472">Membrane</keyword>
<gene>
    <name evidence="2" type="ORF">A3I86_00855</name>
</gene>
<feature type="transmembrane region" description="Helical" evidence="1">
    <location>
        <begin position="97"/>
        <end position="117"/>
    </location>
</feature>
<evidence type="ECO:0000313" key="2">
    <source>
        <dbReference type="EMBL" id="OHB08265.1"/>
    </source>
</evidence>
<feature type="transmembrane region" description="Helical" evidence="1">
    <location>
        <begin position="54"/>
        <end position="77"/>
    </location>
</feature>
<sequence length="160" mass="18330">MANQYFSIGSPFADFVSWIVFGISFILVFYPFFHIGYIKWKKKLPVSWWRVGGAYLASLIIYLVWQFGVIFGLVEILERIYTNSWWLTTALLDGSGQMLFGVLIGWPLLASYIIMAIKLGKYIILNLLLSILVSSLLLWGAYYVFGYLIGFGFSLIHQSL</sequence>
<evidence type="ECO:0000313" key="3">
    <source>
        <dbReference type="Proteomes" id="UP000177096"/>
    </source>
</evidence>